<evidence type="ECO:0000313" key="2">
    <source>
        <dbReference type="Proteomes" id="UP001060215"/>
    </source>
</evidence>
<name>A0ACC0FXM0_9ERIC</name>
<sequence length="239" mass="27827">MAFSRINISVPFGSCGWARNLSFFEGLKSEYSWHQDSLHTWPQSIFRYLPILSFTGSYIYQLDRLNEKMLKIPTEEVTVLERGFHLFIELFKTNPFGPLVLLLEHHGLLTERIREEFRHGEEYWTLERKLCCALTSNKKILVEDITIFMSTIFGPSLLMFLLFDMLRVEGLLCQKQEKPHPSLSFFRPHIATLSNQNTQQALALPKKEVIQPHLPVRLPCYDFIPVTSPAFGIPSLRLR</sequence>
<dbReference type="EMBL" id="CM045769">
    <property type="protein sequence ID" value="KAI7993184.1"/>
    <property type="molecule type" value="Genomic_DNA"/>
</dbReference>
<gene>
    <name evidence="1" type="ORF">LOK49_LG11G01244</name>
</gene>
<accession>A0ACC0FXM0</accession>
<comment type="caution">
    <text evidence="1">The sequence shown here is derived from an EMBL/GenBank/DDBJ whole genome shotgun (WGS) entry which is preliminary data.</text>
</comment>
<organism evidence="1 2">
    <name type="scientific">Camellia lanceoleosa</name>
    <dbReference type="NCBI Taxonomy" id="1840588"/>
    <lineage>
        <taxon>Eukaryota</taxon>
        <taxon>Viridiplantae</taxon>
        <taxon>Streptophyta</taxon>
        <taxon>Embryophyta</taxon>
        <taxon>Tracheophyta</taxon>
        <taxon>Spermatophyta</taxon>
        <taxon>Magnoliopsida</taxon>
        <taxon>eudicotyledons</taxon>
        <taxon>Gunneridae</taxon>
        <taxon>Pentapetalae</taxon>
        <taxon>asterids</taxon>
        <taxon>Ericales</taxon>
        <taxon>Theaceae</taxon>
        <taxon>Camellia</taxon>
    </lineage>
</organism>
<protein>
    <submittedName>
        <fullName evidence="1">Uncharacterized protein</fullName>
    </submittedName>
</protein>
<proteinExistence type="predicted"/>
<evidence type="ECO:0000313" key="1">
    <source>
        <dbReference type="EMBL" id="KAI7993184.1"/>
    </source>
</evidence>
<dbReference type="Proteomes" id="UP001060215">
    <property type="component" value="Chromosome 12"/>
</dbReference>
<reference evidence="1 2" key="1">
    <citation type="journal article" date="2022" name="Plant J.">
        <title>Chromosome-level genome of Camellia lanceoleosa provides a valuable resource for understanding genome evolution and self-incompatibility.</title>
        <authorList>
            <person name="Gong W."/>
            <person name="Xiao S."/>
            <person name="Wang L."/>
            <person name="Liao Z."/>
            <person name="Chang Y."/>
            <person name="Mo W."/>
            <person name="Hu G."/>
            <person name="Li W."/>
            <person name="Zhao G."/>
            <person name="Zhu H."/>
            <person name="Hu X."/>
            <person name="Ji K."/>
            <person name="Xiang X."/>
            <person name="Song Q."/>
            <person name="Yuan D."/>
            <person name="Jin S."/>
            <person name="Zhang L."/>
        </authorList>
    </citation>
    <scope>NUCLEOTIDE SEQUENCE [LARGE SCALE GENOMIC DNA]</scope>
    <source>
        <strain evidence="1">SQ_2022a</strain>
    </source>
</reference>
<keyword evidence="2" id="KW-1185">Reference proteome</keyword>